<dbReference type="Proteomes" id="UP000230779">
    <property type="component" value="Unassembled WGS sequence"/>
</dbReference>
<evidence type="ECO:0000313" key="16">
    <source>
        <dbReference type="Proteomes" id="UP000230779"/>
    </source>
</evidence>
<evidence type="ECO:0000256" key="5">
    <source>
        <dbReference type="ARBA" id="ARBA00022553"/>
    </source>
</evidence>
<keyword evidence="13" id="KW-1133">Transmembrane helix</keyword>
<feature type="transmembrane region" description="Helical" evidence="13">
    <location>
        <begin position="230"/>
        <end position="252"/>
    </location>
</feature>
<evidence type="ECO:0000256" key="10">
    <source>
        <dbReference type="ARBA" id="ARBA00023012"/>
    </source>
</evidence>
<feature type="transmembrane region" description="Helical" evidence="13">
    <location>
        <begin position="99"/>
        <end position="122"/>
    </location>
</feature>
<gene>
    <name evidence="15" type="ORF">COY66_06145</name>
</gene>
<dbReference type="InterPro" id="IPR036890">
    <property type="entry name" value="HATPase_C_sf"/>
</dbReference>
<dbReference type="SUPFAM" id="SSF47384">
    <property type="entry name" value="Homodimeric domain of signal transducing histidine kinase"/>
    <property type="match status" value="1"/>
</dbReference>
<comment type="caution">
    <text evidence="15">The sequence shown here is derived from an EMBL/GenBank/DDBJ whole genome shotgun (WGS) entry which is preliminary data.</text>
</comment>
<keyword evidence="5" id="KW-0597">Phosphoprotein</keyword>
<evidence type="ECO:0000259" key="14">
    <source>
        <dbReference type="PROSITE" id="PS50109"/>
    </source>
</evidence>
<comment type="subcellular location">
    <subcellularLocation>
        <location evidence="2">Cell membrane</location>
    </subcellularLocation>
</comment>
<dbReference type="AlphaFoldDB" id="A0A2M7RG16"/>
<dbReference type="SUPFAM" id="SSF55781">
    <property type="entry name" value="GAF domain-like"/>
    <property type="match status" value="2"/>
</dbReference>
<dbReference type="GO" id="GO:0009927">
    <property type="term" value="F:histidine phosphotransfer kinase activity"/>
    <property type="evidence" value="ECO:0007669"/>
    <property type="project" value="TreeGrafter"/>
</dbReference>
<dbReference type="InterPro" id="IPR029016">
    <property type="entry name" value="GAF-like_dom_sf"/>
</dbReference>
<evidence type="ECO:0000256" key="12">
    <source>
        <dbReference type="SAM" id="Coils"/>
    </source>
</evidence>
<organism evidence="15 16">
    <name type="scientific">Candidatus Kerfeldbacteria bacterium CG_4_10_14_0_8_um_filter_42_10</name>
    <dbReference type="NCBI Taxonomy" id="2014248"/>
    <lineage>
        <taxon>Bacteria</taxon>
        <taxon>Candidatus Kerfeldiibacteriota</taxon>
    </lineage>
</organism>
<feature type="coiled-coil region" evidence="12">
    <location>
        <begin position="671"/>
        <end position="698"/>
    </location>
</feature>
<dbReference type="GO" id="GO:0005886">
    <property type="term" value="C:plasma membrane"/>
    <property type="evidence" value="ECO:0007669"/>
    <property type="project" value="UniProtKB-SubCell"/>
</dbReference>
<dbReference type="Gene3D" id="3.30.565.10">
    <property type="entry name" value="Histidine kinase-like ATPase, C-terminal domain"/>
    <property type="match status" value="1"/>
</dbReference>
<dbReference type="GO" id="GO:0000155">
    <property type="term" value="F:phosphorelay sensor kinase activity"/>
    <property type="evidence" value="ECO:0007669"/>
    <property type="project" value="InterPro"/>
</dbReference>
<dbReference type="InterPro" id="IPR003594">
    <property type="entry name" value="HATPase_dom"/>
</dbReference>
<dbReference type="PRINTS" id="PR00344">
    <property type="entry name" value="BCTRLSENSOR"/>
</dbReference>
<dbReference type="SMART" id="SM00065">
    <property type="entry name" value="GAF"/>
    <property type="match status" value="2"/>
</dbReference>
<feature type="transmembrane region" description="Helical" evidence="13">
    <location>
        <begin position="134"/>
        <end position="156"/>
    </location>
</feature>
<dbReference type="SMART" id="SM00387">
    <property type="entry name" value="HATPase_c"/>
    <property type="match status" value="1"/>
</dbReference>
<dbReference type="Gene3D" id="1.10.287.130">
    <property type="match status" value="1"/>
</dbReference>
<evidence type="ECO:0000256" key="1">
    <source>
        <dbReference type="ARBA" id="ARBA00000085"/>
    </source>
</evidence>
<dbReference type="InterPro" id="IPR031621">
    <property type="entry name" value="HisKA_7TM"/>
</dbReference>
<evidence type="ECO:0000256" key="13">
    <source>
        <dbReference type="SAM" id="Phobius"/>
    </source>
</evidence>
<dbReference type="CDD" id="cd00082">
    <property type="entry name" value="HisKA"/>
    <property type="match status" value="1"/>
</dbReference>
<feature type="domain" description="Histidine kinase" evidence="14">
    <location>
        <begin position="705"/>
        <end position="924"/>
    </location>
</feature>
<evidence type="ECO:0000256" key="3">
    <source>
        <dbReference type="ARBA" id="ARBA00012438"/>
    </source>
</evidence>
<feature type="transmembrane region" description="Helical" evidence="13">
    <location>
        <begin position="196"/>
        <end position="218"/>
    </location>
</feature>
<dbReference type="PANTHER" id="PTHR43047">
    <property type="entry name" value="TWO-COMPONENT HISTIDINE PROTEIN KINASE"/>
    <property type="match status" value="1"/>
</dbReference>
<accession>A0A2M7RG16</accession>
<dbReference type="InterPro" id="IPR005467">
    <property type="entry name" value="His_kinase_dom"/>
</dbReference>
<evidence type="ECO:0000313" key="15">
    <source>
        <dbReference type="EMBL" id="PIY95680.1"/>
    </source>
</evidence>
<proteinExistence type="predicted"/>
<name>A0A2M7RG16_9BACT</name>
<keyword evidence="4" id="KW-1003">Cell membrane</keyword>
<dbReference type="GO" id="GO:0005524">
    <property type="term" value="F:ATP binding"/>
    <property type="evidence" value="ECO:0007669"/>
    <property type="project" value="UniProtKB-KW"/>
</dbReference>
<dbReference type="InterPro" id="IPR003018">
    <property type="entry name" value="GAF"/>
</dbReference>
<evidence type="ECO:0000256" key="7">
    <source>
        <dbReference type="ARBA" id="ARBA00022741"/>
    </source>
</evidence>
<dbReference type="SUPFAM" id="SSF55874">
    <property type="entry name" value="ATPase domain of HSP90 chaperone/DNA topoisomerase II/histidine kinase"/>
    <property type="match status" value="1"/>
</dbReference>
<evidence type="ECO:0000256" key="11">
    <source>
        <dbReference type="ARBA" id="ARBA00023136"/>
    </source>
</evidence>
<feature type="transmembrane region" description="Helical" evidence="13">
    <location>
        <begin position="34"/>
        <end position="55"/>
    </location>
</feature>
<keyword evidence="11 13" id="KW-0472">Membrane</keyword>
<comment type="catalytic activity">
    <reaction evidence="1">
        <text>ATP + protein L-histidine = ADP + protein N-phospho-L-histidine.</text>
        <dbReference type="EC" id="2.7.13.3"/>
    </reaction>
</comment>
<keyword evidence="7" id="KW-0547">Nucleotide-binding</keyword>
<evidence type="ECO:0000256" key="6">
    <source>
        <dbReference type="ARBA" id="ARBA00022679"/>
    </source>
</evidence>
<keyword evidence="12" id="KW-0175">Coiled coil</keyword>
<dbReference type="FunFam" id="3.30.565.10:FF:000023">
    <property type="entry name" value="PAS domain-containing sensor histidine kinase"/>
    <property type="match status" value="1"/>
</dbReference>
<evidence type="ECO:0000256" key="4">
    <source>
        <dbReference type="ARBA" id="ARBA00022475"/>
    </source>
</evidence>
<protein>
    <recommendedName>
        <fullName evidence="3">histidine kinase</fullName>
        <ecNumber evidence="3">2.7.13.3</ecNumber>
    </recommendedName>
</protein>
<dbReference type="InterPro" id="IPR003661">
    <property type="entry name" value="HisK_dim/P_dom"/>
</dbReference>
<dbReference type="PROSITE" id="PS50109">
    <property type="entry name" value="HIS_KIN"/>
    <property type="match status" value="1"/>
</dbReference>
<dbReference type="Pfam" id="PF02518">
    <property type="entry name" value="HATPase_c"/>
    <property type="match status" value="1"/>
</dbReference>
<keyword evidence="9" id="KW-0067">ATP-binding</keyword>
<feature type="transmembrane region" description="Helical" evidence="13">
    <location>
        <begin position="67"/>
        <end position="87"/>
    </location>
</feature>
<dbReference type="InterPro" id="IPR036097">
    <property type="entry name" value="HisK_dim/P_sf"/>
</dbReference>
<dbReference type="EC" id="2.7.13.3" evidence="3"/>
<sequence length="924" mass="104319">MNAFAYSCLITIIFTVVIGFVVFFGHKKQRLNQLWLLVSIFTSLWIVGLFGSVISDNSQQALFWQRILYIGTALITAAFFHYVVVLIKKELKYRRVIVELYLVSATFAILSFTKIFIVEVAARTYFSYWPVETGIVYPIFLFYFAVVVFYSVYLIYKEYRVTDGLRSKQLLYMFIASLIGFVGGSTNFVLDFNLNIYPVGNFFVAFYAIIMAYAIVRYRLMDIRLVISRSLLYLILVAFVTTIFTFLTFFTATVFNDVLGANAILTTFFVSLILVLSLEPLKKYIGKNTDKIFFKARIDYQNVLRMISEIISLEIDLNSLTYSVAKILKEELKLTKAILFLPNKTGGGFTAVADSVQVGTRVTKNHPLLPYLKKYRDLIVTEEMEREIADLPESTEKKRMQLILDELQELDVSLIVPVFVEGEMKSILMLGKKLSGEIFSKDDFDLLEVFSPQLGTALEKAKLYKEVKDFNIKLKEEVKRATSKLRVANQDLGERNVFLENMQSITSLITRTLDFKKVMQGIVNSVSEKLKYIGGILLLVDEEQPNQIHIEAITETPLTKKAIKLLPGSLKEFGDNLSTGTTLTIKAIKTGDYQMGASFADFVSPPVPKAIAVTIQKLLGVRTAIAVPIFSEDRIVGAIIFGLSREQKQISELDYNMMNALADQTGIVYKNLELVNEIKKTNEKLQVANRHLKDLDEAKSEFMSIASHQLRTPLSGIMGYLSMMSEGDFGEMTKEQTHIIQELLDASQRLIRMVNLFLNVTRIEAGRFKLNLEKLDIIKVIQDQIKTMRPTTAKKSLKLEFKIPTVKIPPLELDPDKIKDVVLNLVDNAIKYTEKGGITVFLDKKPESVVVSVKDTGVGIDPLEAEKLFSKFVRGSGISRLSPDGSGLGLFIARKIVDAHKGKIWVESEGAGKGSTFKFELPIK</sequence>
<dbReference type="InterPro" id="IPR004358">
    <property type="entry name" value="Sig_transdc_His_kin-like_C"/>
</dbReference>
<dbReference type="SMART" id="SM00388">
    <property type="entry name" value="HisKA"/>
    <property type="match status" value="1"/>
</dbReference>
<keyword evidence="10" id="KW-0902">Two-component regulatory system</keyword>
<evidence type="ECO:0000256" key="9">
    <source>
        <dbReference type="ARBA" id="ARBA00022840"/>
    </source>
</evidence>
<dbReference type="Gene3D" id="3.30.450.40">
    <property type="match status" value="2"/>
</dbReference>
<evidence type="ECO:0000256" key="8">
    <source>
        <dbReference type="ARBA" id="ARBA00022777"/>
    </source>
</evidence>
<reference evidence="15 16" key="1">
    <citation type="submission" date="2017-09" db="EMBL/GenBank/DDBJ databases">
        <title>Depth-based differentiation of microbial function through sediment-hosted aquifers and enrichment of novel symbionts in the deep terrestrial subsurface.</title>
        <authorList>
            <person name="Probst A.J."/>
            <person name="Ladd B."/>
            <person name="Jarett J.K."/>
            <person name="Geller-Mcgrath D.E."/>
            <person name="Sieber C.M."/>
            <person name="Emerson J.B."/>
            <person name="Anantharaman K."/>
            <person name="Thomas B.C."/>
            <person name="Malmstrom R."/>
            <person name="Stieglmeier M."/>
            <person name="Klingl A."/>
            <person name="Woyke T."/>
            <person name="Ryan C.M."/>
            <person name="Banfield J.F."/>
        </authorList>
    </citation>
    <scope>NUCLEOTIDE SEQUENCE [LARGE SCALE GENOMIC DNA]</scope>
    <source>
        <strain evidence="15">CG_4_10_14_0_8_um_filter_42_10</strain>
    </source>
</reference>
<dbReference type="EMBL" id="PFMD01000071">
    <property type="protein sequence ID" value="PIY95680.1"/>
    <property type="molecule type" value="Genomic_DNA"/>
</dbReference>
<dbReference type="PANTHER" id="PTHR43047:SF72">
    <property type="entry name" value="OSMOSENSING HISTIDINE PROTEIN KINASE SLN1"/>
    <property type="match status" value="1"/>
</dbReference>
<keyword evidence="8" id="KW-0418">Kinase</keyword>
<dbReference type="Pfam" id="PF16927">
    <property type="entry name" value="HisKA_7TM"/>
    <property type="match status" value="1"/>
</dbReference>
<dbReference type="Pfam" id="PF00512">
    <property type="entry name" value="HisKA"/>
    <property type="match status" value="1"/>
</dbReference>
<feature type="transmembrane region" description="Helical" evidence="13">
    <location>
        <begin position="6"/>
        <end position="25"/>
    </location>
</feature>
<keyword evidence="13" id="KW-0812">Transmembrane</keyword>
<evidence type="ECO:0000256" key="2">
    <source>
        <dbReference type="ARBA" id="ARBA00004236"/>
    </source>
</evidence>
<keyword evidence="6" id="KW-0808">Transferase</keyword>
<feature type="transmembrane region" description="Helical" evidence="13">
    <location>
        <begin position="170"/>
        <end position="190"/>
    </location>
</feature>